<keyword evidence="5" id="KW-1185">Reference proteome</keyword>
<dbReference type="InterPro" id="IPR002477">
    <property type="entry name" value="Peptidoglycan-bd-like"/>
</dbReference>
<protein>
    <submittedName>
        <fullName evidence="4">Peptidoglycan-binding protein</fullName>
    </submittedName>
</protein>
<gene>
    <name evidence="4" type="ORF">ACFPB0_07125</name>
</gene>
<dbReference type="SMART" id="SM00671">
    <property type="entry name" value="SEL1"/>
    <property type="match status" value="4"/>
</dbReference>
<dbReference type="SUPFAM" id="SSF47090">
    <property type="entry name" value="PGBD-like"/>
    <property type="match status" value="1"/>
</dbReference>
<feature type="compositionally biased region" description="Basic and acidic residues" evidence="2">
    <location>
        <begin position="579"/>
        <end position="591"/>
    </location>
</feature>
<dbReference type="SUPFAM" id="SSF81901">
    <property type="entry name" value="HCP-like"/>
    <property type="match status" value="1"/>
</dbReference>
<evidence type="ECO:0000313" key="4">
    <source>
        <dbReference type="EMBL" id="MFC4725056.1"/>
    </source>
</evidence>
<dbReference type="Pfam" id="PF01471">
    <property type="entry name" value="PG_binding_1"/>
    <property type="match status" value="1"/>
</dbReference>
<dbReference type="InterPro" id="IPR006597">
    <property type="entry name" value="Sel1-like"/>
</dbReference>
<dbReference type="InterPro" id="IPR036365">
    <property type="entry name" value="PGBD-like_sf"/>
</dbReference>
<feature type="region of interest" description="Disordered" evidence="2">
    <location>
        <begin position="575"/>
        <end position="614"/>
    </location>
</feature>
<feature type="coiled-coil region" evidence="1">
    <location>
        <begin position="84"/>
        <end position="129"/>
    </location>
</feature>
<dbReference type="InterPro" id="IPR036366">
    <property type="entry name" value="PGBDSf"/>
</dbReference>
<proteinExistence type="predicted"/>
<reference evidence="5" key="1">
    <citation type="journal article" date="2019" name="Int. J. Syst. Evol. Microbiol.">
        <title>The Global Catalogue of Microorganisms (GCM) 10K type strain sequencing project: providing services to taxonomists for standard genome sequencing and annotation.</title>
        <authorList>
            <consortium name="The Broad Institute Genomics Platform"/>
            <consortium name="The Broad Institute Genome Sequencing Center for Infectious Disease"/>
            <person name="Wu L."/>
            <person name="Ma J."/>
        </authorList>
    </citation>
    <scope>NUCLEOTIDE SEQUENCE [LARGE SCALE GENOMIC DNA]</scope>
    <source>
        <strain evidence="5">CCUG 62981</strain>
    </source>
</reference>
<feature type="coiled-coil region" evidence="1">
    <location>
        <begin position="242"/>
        <end position="269"/>
    </location>
</feature>
<accession>A0ABV9N9Q7</accession>
<feature type="region of interest" description="Disordered" evidence="2">
    <location>
        <begin position="711"/>
        <end position="779"/>
    </location>
</feature>
<evidence type="ECO:0000313" key="5">
    <source>
        <dbReference type="Proteomes" id="UP001596024"/>
    </source>
</evidence>
<name>A0ABV9N9Q7_9PROT</name>
<dbReference type="RefSeq" id="WP_382436529.1">
    <property type="nucleotide sequence ID" value="NZ_JBHSGQ010000003.1"/>
</dbReference>
<feature type="domain" description="Peptidoglycan binding-like" evidence="3">
    <location>
        <begin position="991"/>
        <end position="1042"/>
    </location>
</feature>
<dbReference type="EMBL" id="JBHSGQ010000003">
    <property type="protein sequence ID" value="MFC4725056.1"/>
    <property type="molecule type" value="Genomic_DNA"/>
</dbReference>
<dbReference type="Proteomes" id="UP001596024">
    <property type="component" value="Unassembled WGS sequence"/>
</dbReference>
<evidence type="ECO:0000256" key="2">
    <source>
        <dbReference type="SAM" id="MobiDB-lite"/>
    </source>
</evidence>
<sequence>MAKTAARREGMTLGEWLNRVILEDGPLSSDWSDRLSAFPGFTAPDGDGGGGGDDLHEMIARLGARIEAAESRAQLAISGVDQSVNGLARRLERIEDGLEDEEESTQAALTRMRASQDELMDRLRKLERNGGSGDTAPVRAVETALGKVAARLYETERDFRAEIDGLLDREDRRKDGAEKSIRTLAERIEEAERRTRAEEQSLRDLVEQRHRDMTSALEGMHDSSRTMQRRLVAAESATHQAADALAKSHERLEARLAQLEQGNSSAMTQEQFQQRFDRLATELAEVIRDTRREFAGQLDALARSGGQGGRFEQALQATEARLSAAETRQADTLARISQEVSRLARAIDRRFTDNESRMEARLREDEQRRHQLRNQADIEARLDDVRRESSHAVRQIGEQVAKLGETLAERVNNAEERSARALEAAGERMARVVETLDANGRARPEDDVLQERIAASEERTAQRIAEAMEGVHARLDAARSETADTLSPVQRAMTALAERLEAIEQNALHEPPRRKMPPAAFEKRAETASEPAPEADSFASPLQPPPGQRDAALQGEFAISGADSFVVAVEDPLTSTQRQDFDEPADSHADDDVWQEAPQPAPMPEPSRRTRASQVLGATADAEFLSAARRKIRMGGSDPARFDYAAAQTPKAEGSRSRWLLAGVSLLGFLALGAAAAFVLTDGFNRGTQTAQSDISPEALSSLFADVRTEPTAQAEPAPAEPASADESASASGDEAAAADALDTPVEVSAAPARPVQTPSPSTQQAETPATAQPAANTLPDTPITLEAAATAGDPVARYQLALQRFEAGDTQGGVTLIRRAAEQGVPDAQFRYGRMLERGEGVTADPESARQWIVRAAENGHLRAMYEAGVAYVNLSPTPANQQAAARWFEQAALHGMGDSQFNLGLLFEEGFGVPQSAADAYAWFLIAAAGGDSAASERAAGLRRELSAEERAAAEDAARNFAPRTLDPQAQGRYPAQAWEQGTSPRLIARAQELLLAMGYDTGPADGAYGPRTREAVVAYQRAQGLEASGAIDTALVSRLERGPSR</sequence>
<evidence type="ECO:0000259" key="3">
    <source>
        <dbReference type="Pfam" id="PF01471"/>
    </source>
</evidence>
<comment type="caution">
    <text evidence="4">The sequence shown here is derived from an EMBL/GenBank/DDBJ whole genome shotgun (WGS) entry which is preliminary data.</text>
</comment>
<feature type="coiled-coil region" evidence="1">
    <location>
        <begin position="167"/>
        <end position="208"/>
    </location>
</feature>
<dbReference type="PANTHER" id="PTHR43628">
    <property type="entry name" value="ACTIVATOR OF C KINASE PROTEIN 1-RELATED"/>
    <property type="match status" value="1"/>
</dbReference>
<dbReference type="Gene3D" id="1.25.40.10">
    <property type="entry name" value="Tetratricopeptide repeat domain"/>
    <property type="match status" value="1"/>
</dbReference>
<evidence type="ECO:0000256" key="1">
    <source>
        <dbReference type="SAM" id="Coils"/>
    </source>
</evidence>
<dbReference type="InterPro" id="IPR011990">
    <property type="entry name" value="TPR-like_helical_dom_sf"/>
</dbReference>
<feature type="compositionally biased region" description="Low complexity" evidence="2">
    <location>
        <begin position="711"/>
        <end position="743"/>
    </location>
</feature>
<organism evidence="4 5">
    <name type="scientific">Glycocaulis abyssi</name>
    <dbReference type="NCBI Taxonomy" id="1433403"/>
    <lineage>
        <taxon>Bacteria</taxon>
        <taxon>Pseudomonadati</taxon>
        <taxon>Pseudomonadota</taxon>
        <taxon>Alphaproteobacteria</taxon>
        <taxon>Maricaulales</taxon>
        <taxon>Maricaulaceae</taxon>
        <taxon>Glycocaulis</taxon>
    </lineage>
</organism>
<dbReference type="Gene3D" id="1.10.101.10">
    <property type="entry name" value="PGBD-like superfamily/PGBD"/>
    <property type="match status" value="1"/>
</dbReference>
<feature type="compositionally biased region" description="Low complexity" evidence="2">
    <location>
        <begin position="761"/>
        <end position="776"/>
    </location>
</feature>
<dbReference type="Pfam" id="PF08238">
    <property type="entry name" value="Sel1"/>
    <property type="match status" value="3"/>
</dbReference>
<dbReference type="PANTHER" id="PTHR43628:SF1">
    <property type="entry name" value="CHITIN SYNTHASE REGULATORY FACTOR 2-RELATED"/>
    <property type="match status" value="1"/>
</dbReference>
<feature type="region of interest" description="Disordered" evidence="2">
    <location>
        <begin position="504"/>
        <end position="550"/>
    </location>
</feature>
<keyword evidence="1" id="KW-0175">Coiled coil</keyword>
<dbReference type="InterPro" id="IPR052945">
    <property type="entry name" value="Mitotic_Regulator"/>
</dbReference>